<name>A0A177EGP3_9MICR</name>
<dbReference type="VEuPathDB" id="MicrosporidiaDB:NEDG_01908"/>
<dbReference type="AlphaFoldDB" id="A0A177EGP3"/>
<dbReference type="EMBL" id="LTDL01000022">
    <property type="protein sequence ID" value="OAG31134.1"/>
    <property type="molecule type" value="Genomic_DNA"/>
</dbReference>
<dbReference type="Pfam" id="PF07540">
    <property type="entry name" value="NOC3p"/>
    <property type="match status" value="1"/>
</dbReference>
<gene>
    <name evidence="2" type="ORF">NEDG_01908</name>
</gene>
<comment type="caution">
    <text evidence="2">The sequence shown here is derived from an EMBL/GenBank/DDBJ whole genome shotgun (WGS) entry which is preliminary data.</text>
</comment>
<evidence type="ECO:0000259" key="1">
    <source>
        <dbReference type="Pfam" id="PF07540"/>
    </source>
</evidence>
<feature type="domain" description="Nucleolar complex-associated protein 3 N-terminal" evidence="1">
    <location>
        <begin position="22"/>
        <end position="107"/>
    </location>
</feature>
<dbReference type="Proteomes" id="UP000185944">
    <property type="component" value="Unassembled WGS sequence"/>
</dbReference>
<organism evidence="2 3">
    <name type="scientific">Nematocida displodere</name>
    <dbReference type="NCBI Taxonomy" id="1805483"/>
    <lineage>
        <taxon>Eukaryota</taxon>
        <taxon>Fungi</taxon>
        <taxon>Fungi incertae sedis</taxon>
        <taxon>Microsporidia</taxon>
        <taxon>Nematocida</taxon>
    </lineage>
</organism>
<sequence>MSVRNAQPEDTIDREEHIRTEKQTLIAEISTLLATPNEKHLGAVKRAVKALLKSKQKGGARLVLLAMAKVFFNLLPTYNIHTKGYKYQSNSKTNNYEYLLMMEWQAYLKLVTRSKTEESFEAAAILLPQTILFNKSGKLIGKVVKGTGLRTKTGKKCIRTLKKIFICDKGNRIVKILEVINQMNIDKVPRGTVKSLPSISDEVLEKPLPTERLIPQEMRKLSTEEKAVKKEAQLHFLPEQLKAWKGINERLLRIYLLILTEKSLDKNAFILGEIQRLRIPGNLQEGIFTVLAQAIREMKADLTPARVPILAQCYTTLHKVFGKKLDFAFQSEDLEKIPLDILTQVDNGGMQQIYSSVQQIERGEGTPELIKLLIKRGMYRIDPSLADAIKHLMPKGGVQSLMTQCPGGFWELALLRPREK</sequence>
<dbReference type="InterPro" id="IPR011501">
    <property type="entry name" value="Noc3_N"/>
</dbReference>
<evidence type="ECO:0000313" key="2">
    <source>
        <dbReference type="EMBL" id="OAG31134.1"/>
    </source>
</evidence>
<reference evidence="2 3" key="1">
    <citation type="submission" date="2016-02" db="EMBL/GenBank/DDBJ databases">
        <title>Discovery of a natural microsporidian pathogen with a broad tissue tropism in Caenorhabditis elegans.</title>
        <authorList>
            <person name="Luallen R.J."/>
            <person name="Reinke A.W."/>
            <person name="Tong L."/>
            <person name="Botts M.R."/>
            <person name="Felix M.-A."/>
            <person name="Troemel E.R."/>
        </authorList>
    </citation>
    <scope>NUCLEOTIDE SEQUENCE [LARGE SCALE GENOMIC DNA]</scope>
    <source>
        <strain evidence="2 3">JUm2807</strain>
    </source>
</reference>
<dbReference type="GeneID" id="93648258"/>
<accession>A0A177EGP3</accession>
<evidence type="ECO:0000313" key="3">
    <source>
        <dbReference type="Proteomes" id="UP000185944"/>
    </source>
</evidence>
<dbReference type="RefSeq" id="XP_067544858.1">
    <property type="nucleotide sequence ID" value="XM_067689326.1"/>
</dbReference>
<dbReference type="OrthoDB" id="2189365at2759"/>
<proteinExistence type="predicted"/>
<protein>
    <recommendedName>
        <fullName evidence="1">Nucleolar complex-associated protein 3 N-terminal domain-containing protein</fullName>
    </recommendedName>
</protein>
<keyword evidence="3" id="KW-1185">Reference proteome</keyword>